<organism evidence="2 3">
    <name type="scientific">Gemmiger formicilis</name>
    <dbReference type="NCBI Taxonomy" id="745368"/>
    <lineage>
        <taxon>Bacteria</taxon>
        <taxon>Bacillati</taxon>
        <taxon>Bacillota</taxon>
        <taxon>Clostridia</taxon>
        <taxon>Eubacteriales</taxon>
        <taxon>Gemmiger</taxon>
    </lineage>
</organism>
<feature type="region of interest" description="Disordered" evidence="1">
    <location>
        <begin position="1"/>
        <end position="141"/>
    </location>
</feature>
<proteinExistence type="predicted"/>
<feature type="compositionally biased region" description="Basic and acidic residues" evidence="1">
    <location>
        <begin position="50"/>
        <end position="59"/>
    </location>
</feature>
<gene>
    <name evidence="2" type="ORF">SAMN02745178_00021</name>
</gene>
<dbReference type="AlphaFoldDB" id="A0A1T4W6I2"/>
<sequence>MRQSRAQPHPRHNPSHRRRHASHTSETIGGPPKNNNANDMNKSASGGRLKRSDGEDKRTAHTGNSPAQSKKETNGQKDTPDRIEQNTAEENPSPRNTTPEDDVPNMECPSSHEAPVITARTMPGTGGPDTPRHNTPPGTPR</sequence>
<dbReference type="RefSeq" id="WP_143402626.1">
    <property type="nucleotide sequence ID" value="NZ_FUYF01000001.1"/>
</dbReference>
<evidence type="ECO:0000256" key="1">
    <source>
        <dbReference type="SAM" id="MobiDB-lite"/>
    </source>
</evidence>
<feature type="compositionally biased region" description="Polar residues" evidence="1">
    <location>
        <begin position="33"/>
        <end position="44"/>
    </location>
</feature>
<evidence type="ECO:0000313" key="2">
    <source>
        <dbReference type="EMBL" id="SKA72863.1"/>
    </source>
</evidence>
<dbReference type="GeneID" id="93339341"/>
<accession>A0A1T4W6I2</accession>
<evidence type="ECO:0000313" key="3">
    <source>
        <dbReference type="Proteomes" id="UP000190286"/>
    </source>
</evidence>
<protein>
    <submittedName>
        <fullName evidence="2">Uncharacterized protein</fullName>
    </submittedName>
</protein>
<dbReference type="STRING" id="745368.SAMN02745178_00021"/>
<dbReference type="OrthoDB" id="9803333at2"/>
<feature type="compositionally biased region" description="Polar residues" evidence="1">
    <location>
        <begin position="85"/>
        <end position="97"/>
    </location>
</feature>
<dbReference type="Proteomes" id="UP000190286">
    <property type="component" value="Unassembled WGS sequence"/>
</dbReference>
<keyword evidence="3" id="KW-1185">Reference proteome</keyword>
<feature type="compositionally biased region" description="Basic residues" evidence="1">
    <location>
        <begin position="8"/>
        <end position="22"/>
    </location>
</feature>
<feature type="compositionally biased region" description="Basic and acidic residues" evidence="1">
    <location>
        <begin position="69"/>
        <end position="84"/>
    </location>
</feature>
<name>A0A1T4W6I2_9FIRM</name>
<dbReference type="EMBL" id="FUYF01000001">
    <property type="protein sequence ID" value="SKA72863.1"/>
    <property type="molecule type" value="Genomic_DNA"/>
</dbReference>
<reference evidence="2 3" key="1">
    <citation type="submission" date="2017-02" db="EMBL/GenBank/DDBJ databases">
        <authorList>
            <person name="Peterson S.W."/>
        </authorList>
    </citation>
    <scope>NUCLEOTIDE SEQUENCE [LARGE SCALE GENOMIC DNA]</scope>
    <source>
        <strain evidence="2 3">ATCC 27749</strain>
    </source>
</reference>